<dbReference type="PANTHER" id="PTHR30302:SF1">
    <property type="entry name" value="HYDROGENASE 2 MATURATION PROTEASE"/>
    <property type="match status" value="1"/>
</dbReference>
<dbReference type="Proteomes" id="UP001569963">
    <property type="component" value="Unassembled WGS sequence"/>
</dbReference>
<evidence type="ECO:0000256" key="3">
    <source>
        <dbReference type="ARBA" id="ARBA00022750"/>
    </source>
</evidence>
<keyword evidence="2 6" id="KW-0645">Protease</keyword>
<dbReference type="InterPro" id="IPR023430">
    <property type="entry name" value="Pept_HybD-like_dom_sf"/>
</dbReference>
<dbReference type="GO" id="GO:0006508">
    <property type="term" value="P:proteolysis"/>
    <property type="evidence" value="ECO:0007669"/>
    <property type="project" value="UniProtKB-KW"/>
</dbReference>
<protein>
    <submittedName>
        <fullName evidence="6">Hydrogenase maturation protease</fullName>
    </submittedName>
</protein>
<evidence type="ECO:0000256" key="5">
    <source>
        <dbReference type="SAM" id="MobiDB-lite"/>
    </source>
</evidence>
<evidence type="ECO:0000313" key="6">
    <source>
        <dbReference type="EMBL" id="MFA1542646.1"/>
    </source>
</evidence>
<dbReference type="SUPFAM" id="SSF53163">
    <property type="entry name" value="HybD-like"/>
    <property type="match status" value="1"/>
</dbReference>
<dbReference type="Pfam" id="PF01750">
    <property type="entry name" value="HycI"/>
    <property type="match status" value="1"/>
</dbReference>
<feature type="region of interest" description="Disordered" evidence="5">
    <location>
        <begin position="150"/>
        <end position="171"/>
    </location>
</feature>
<reference evidence="6 7" key="1">
    <citation type="submission" date="2023-11" db="EMBL/GenBank/DDBJ databases">
        <title>Actinomadura monticuli sp. nov., isolated from volcanic ash.</title>
        <authorList>
            <person name="Lee S.D."/>
            <person name="Yang H."/>
            <person name="Kim I.S."/>
        </authorList>
    </citation>
    <scope>NUCLEOTIDE SEQUENCE [LARGE SCALE GENOMIC DNA]</scope>
    <source>
        <strain evidence="6 7">DLS-62</strain>
    </source>
</reference>
<dbReference type="RefSeq" id="WP_371952977.1">
    <property type="nucleotide sequence ID" value="NZ_JAXCEI010000013.1"/>
</dbReference>
<dbReference type="PANTHER" id="PTHR30302">
    <property type="entry name" value="HYDROGENASE 1 MATURATION PROTEASE"/>
    <property type="match status" value="1"/>
</dbReference>
<gene>
    <name evidence="6" type="ORF">SM611_27235</name>
</gene>
<sequence length="171" mass="17365">MTIVIGVGNDFRRDDGAGPAVAEALRGRVPATLAVTDGEPARLIALWAGADLAIVVDAVRADPPEPGRVHDLGADAAELSARSVSGHALGLGDAVALGLAVGQMPGRLRVLAIEGADFGFGHGLTPRVAAAVDAVADLLTISLNTEEQPMFASAIPPAPDVSRRQGEDRAP</sequence>
<dbReference type="EMBL" id="JAXCEI010000013">
    <property type="protein sequence ID" value="MFA1542646.1"/>
    <property type="molecule type" value="Genomic_DNA"/>
</dbReference>
<evidence type="ECO:0000256" key="1">
    <source>
        <dbReference type="ARBA" id="ARBA00006814"/>
    </source>
</evidence>
<keyword evidence="7" id="KW-1185">Reference proteome</keyword>
<keyword evidence="4" id="KW-0378">Hydrolase</keyword>
<dbReference type="CDD" id="cd00518">
    <property type="entry name" value="H2MP"/>
    <property type="match status" value="1"/>
</dbReference>
<dbReference type="GO" id="GO:0008233">
    <property type="term" value="F:peptidase activity"/>
    <property type="evidence" value="ECO:0007669"/>
    <property type="project" value="UniProtKB-KW"/>
</dbReference>
<name>A0ABV4QHV6_9ACTN</name>
<organism evidence="6 7">
    <name type="scientific">Actinomadura monticuli</name>
    <dbReference type="NCBI Taxonomy" id="3097367"/>
    <lineage>
        <taxon>Bacteria</taxon>
        <taxon>Bacillati</taxon>
        <taxon>Actinomycetota</taxon>
        <taxon>Actinomycetes</taxon>
        <taxon>Streptosporangiales</taxon>
        <taxon>Thermomonosporaceae</taxon>
        <taxon>Actinomadura</taxon>
    </lineage>
</organism>
<dbReference type="NCBIfam" id="TIGR00072">
    <property type="entry name" value="hydrog_prot"/>
    <property type="match status" value="1"/>
</dbReference>
<dbReference type="InterPro" id="IPR000671">
    <property type="entry name" value="Peptidase_A31"/>
</dbReference>
<evidence type="ECO:0000256" key="4">
    <source>
        <dbReference type="ARBA" id="ARBA00022801"/>
    </source>
</evidence>
<comment type="caution">
    <text evidence="6">The sequence shown here is derived from an EMBL/GenBank/DDBJ whole genome shotgun (WGS) entry which is preliminary data.</text>
</comment>
<keyword evidence="3" id="KW-0064">Aspartyl protease</keyword>
<feature type="compositionally biased region" description="Basic and acidic residues" evidence="5">
    <location>
        <begin position="161"/>
        <end position="171"/>
    </location>
</feature>
<dbReference type="Gene3D" id="3.40.50.1450">
    <property type="entry name" value="HybD-like"/>
    <property type="match status" value="1"/>
</dbReference>
<accession>A0ABV4QHV6</accession>
<evidence type="ECO:0000313" key="7">
    <source>
        <dbReference type="Proteomes" id="UP001569963"/>
    </source>
</evidence>
<evidence type="ECO:0000256" key="2">
    <source>
        <dbReference type="ARBA" id="ARBA00022670"/>
    </source>
</evidence>
<comment type="similarity">
    <text evidence="1">Belongs to the peptidase A31 family.</text>
</comment>
<proteinExistence type="inferred from homology"/>